<dbReference type="AlphaFoldDB" id="A0A9N7R5K2"/>
<dbReference type="Proteomes" id="UP001153555">
    <property type="component" value="Unassembled WGS sequence"/>
</dbReference>
<feature type="non-terminal residue" evidence="2">
    <location>
        <position position="1"/>
    </location>
</feature>
<name>A0A9N7R5K2_STRHE</name>
<proteinExistence type="predicted"/>
<gene>
    <name evidence="2" type="ORF">SHERM_13728</name>
</gene>
<keyword evidence="1" id="KW-1133">Transmembrane helix</keyword>
<accession>A0A9N7R5K2</accession>
<feature type="non-terminal residue" evidence="2">
    <location>
        <position position="118"/>
    </location>
</feature>
<protein>
    <submittedName>
        <fullName evidence="2">Uncharacterized protein</fullName>
    </submittedName>
</protein>
<reference evidence="2" key="1">
    <citation type="submission" date="2019-12" db="EMBL/GenBank/DDBJ databases">
        <authorList>
            <person name="Scholes J."/>
        </authorList>
    </citation>
    <scope>NUCLEOTIDE SEQUENCE</scope>
</reference>
<dbReference type="OrthoDB" id="10441250at2759"/>
<evidence type="ECO:0000313" key="2">
    <source>
        <dbReference type="EMBL" id="CAA0813169.1"/>
    </source>
</evidence>
<evidence type="ECO:0000256" key="1">
    <source>
        <dbReference type="SAM" id="Phobius"/>
    </source>
</evidence>
<evidence type="ECO:0000313" key="3">
    <source>
        <dbReference type="Proteomes" id="UP001153555"/>
    </source>
</evidence>
<dbReference type="EMBL" id="CACSLK010011299">
    <property type="protein sequence ID" value="CAA0813169.1"/>
    <property type="molecule type" value="Genomic_DNA"/>
</dbReference>
<keyword evidence="1" id="KW-0472">Membrane</keyword>
<keyword evidence="1" id="KW-0812">Transmembrane</keyword>
<sequence>LYNNTIKSSSFWVYVKCLTEGVAGGVGVSKFCRGKEGQANPELLDFEALIEGFDLAAPLDLKKIFIVTDNSLLYQFVSKQTLLVTSFCVTNLFSCDVVFSFFFFFRHIFVRRGFSLNL</sequence>
<feature type="transmembrane region" description="Helical" evidence="1">
    <location>
        <begin position="82"/>
        <end position="105"/>
    </location>
</feature>
<keyword evidence="3" id="KW-1185">Reference proteome</keyword>
<organism evidence="2 3">
    <name type="scientific">Striga hermonthica</name>
    <name type="common">Purple witchweed</name>
    <name type="synonym">Buchnera hermonthica</name>
    <dbReference type="NCBI Taxonomy" id="68872"/>
    <lineage>
        <taxon>Eukaryota</taxon>
        <taxon>Viridiplantae</taxon>
        <taxon>Streptophyta</taxon>
        <taxon>Embryophyta</taxon>
        <taxon>Tracheophyta</taxon>
        <taxon>Spermatophyta</taxon>
        <taxon>Magnoliopsida</taxon>
        <taxon>eudicotyledons</taxon>
        <taxon>Gunneridae</taxon>
        <taxon>Pentapetalae</taxon>
        <taxon>asterids</taxon>
        <taxon>lamiids</taxon>
        <taxon>Lamiales</taxon>
        <taxon>Orobanchaceae</taxon>
        <taxon>Buchnereae</taxon>
        <taxon>Striga</taxon>
    </lineage>
</organism>
<comment type="caution">
    <text evidence="2">The sequence shown here is derived from an EMBL/GenBank/DDBJ whole genome shotgun (WGS) entry which is preliminary data.</text>
</comment>